<evidence type="ECO:0000313" key="1">
    <source>
        <dbReference type="EMBL" id="MDT0306299.1"/>
    </source>
</evidence>
<name>A0ABU2L413_9ACTN</name>
<dbReference type="RefSeq" id="WP_311629228.1">
    <property type="nucleotide sequence ID" value="NZ_JAVREN010000005.1"/>
</dbReference>
<keyword evidence="2" id="KW-1185">Reference proteome</keyword>
<sequence length="155" mass="16106">MAGTREFKEVGEEPAALEAFLAGLARAFEKTLCLFEAQGTARSSPNSTPARVALGWLRPESIADGYPDASIPYATGELSYSLNDATGITFPCSADGDEPYPAPYTNASFSAGTEAWDPDLRMSVLNAAARVVADGLGCLEESGLPEGAPERVAGG</sequence>
<reference evidence="2" key="1">
    <citation type="submission" date="2023-07" db="EMBL/GenBank/DDBJ databases">
        <title>30 novel species of actinomycetes from the DSMZ collection.</title>
        <authorList>
            <person name="Nouioui I."/>
        </authorList>
    </citation>
    <scope>NUCLEOTIDE SEQUENCE [LARGE SCALE GENOMIC DNA]</scope>
    <source>
        <strain evidence="2">DSM 44917</strain>
    </source>
</reference>
<dbReference type="EMBL" id="JAVREN010000005">
    <property type="protein sequence ID" value="MDT0306299.1"/>
    <property type="molecule type" value="Genomic_DNA"/>
</dbReference>
<protein>
    <submittedName>
        <fullName evidence="1">Uncharacterized protein</fullName>
    </submittedName>
</protein>
<gene>
    <name evidence="1" type="ORF">RM780_04890</name>
</gene>
<evidence type="ECO:0000313" key="2">
    <source>
        <dbReference type="Proteomes" id="UP001183388"/>
    </source>
</evidence>
<accession>A0ABU2L413</accession>
<proteinExistence type="predicted"/>
<dbReference type="Proteomes" id="UP001183388">
    <property type="component" value="Unassembled WGS sequence"/>
</dbReference>
<comment type="caution">
    <text evidence="1">The sequence shown here is derived from an EMBL/GenBank/DDBJ whole genome shotgun (WGS) entry which is preliminary data.</text>
</comment>
<organism evidence="1 2">
    <name type="scientific">Streptomyces boetiae</name>
    <dbReference type="NCBI Taxonomy" id="3075541"/>
    <lineage>
        <taxon>Bacteria</taxon>
        <taxon>Bacillati</taxon>
        <taxon>Actinomycetota</taxon>
        <taxon>Actinomycetes</taxon>
        <taxon>Kitasatosporales</taxon>
        <taxon>Streptomycetaceae</taxon>
        <taxon>Streptomyces</taxon>
    </lineage>
</organism>